<evidence type="ECO:0000313" key="5">
    <source>
        <dbReference type="Proteomes" id="UP000639772"/>
    </source>
</evidence>
<accession>A0A835VBV8</accession>
<keyword evidence="1" id="KW-0472">Membrane</keyword>
<dbReference type="AlphaFoldDB" id="A0A835VBV8"/>
<keyword evidence="1" id="KW-1133">Transmembrane helix</keyword>
<reference evidence="4 5" key="1">
    <citation type="journal article" date="2020" name="Nat. Food">
        <title>A phased Vanilla planifolia genome enables genetic improvement of flavour and production.</title>
        <authorList>
            <person name="Hasing T."/>
            <person name="Tang H."/>
            <person name="Brym M."/>
            <person name="Khazi F."/>
            <person name="Huang T."/>
            <person name="Chambers A.H."/>
        </authorList>
    </citation>
    <scope>NUCLEOTIDE SEQUENCE [LARGE SCALE GENOMIC DNA]</scope>
    <source>
        <tissue evidence="3">Leaf</tissue>
    </source>
</reference>
<name>A0A835VBV8_VANPL</name>
<evidence type="ECO:0000313" key="2">
    <source>
        <dbReference type="EMBL" id="KAG0488836.1"/>
    </source>
</evidence>
<comment type="caution">
    <text evidence="3">The sequence shown here is derived from an EMBL/GenBank/DDBJ whole genome shotgun (WGS) entry which is preliminary data.</text>
</comment>
<dbReference type="EMBL" id="JADCNM010000003">
    <property type="protein sequence ID" value="KAG0490601.1"/>
    <property type="molecule type" value="Genomic_DNA"/>
</dbReference>
<evidence type="ECO:0000313" key="4">
    <source>
        <dbReference type="Proteomes" id="UP000636800"/>
    </source>
</evidence>
<keyword evidence="1" id="KW-0812">Transmembrane</keyword>
<gene>
    <name evidence="3" type="ORF">HPP92_007464</name>
    <name evidence="2" type="ORF">HPP92_007647</name>
</gene>
<dbReference type="Proteomes" id="UP000639772">
    <property type="component" value="Chromosome 3"/>
</dbReference>
<keyword evidence="4" id="KW-1185">Reference proteome</keyword>
<evidence type="ECO:0000256" key="1">
    <source>
        <dbReference type="SAM" id="Phobius"/>
    </source>
</evidence>
<feature type="transmembrane region" description="Helical" evidence="1">
    <location>
        <begin position="108"/>
        <end position="127"/>
    </location>
</feature>
<dbReference type="EMBL" id="JADCNL010000003">
    <property type="protein sequence ID" value="KAG0488836.1"/>
    <property type="molecule type" value="Genomic_DNA"/>
</dbReference>
<feature type="transmembrane region" description="Helical" evidence="1">
    <location>
        <begin position="39"/>
        <end position="58"/>
    </location>
</feature>
<sequence>MAAAPRSKRSPSFFWPSSPYRRRGCDRCSSAESASGANALSSPLAAVLLCTLAALIALDSSAAKVLVWILYVLICGFVGLSICVFCVFLFVFVEGRVLLLICIFNDFYRLRLLMDSFSFFTYVFFVVL</sequence>
<proteinExistence type="predicted"/>
<feature type="transmembrane region" description="Helical" evidence="1">
    <location>
        <begin position="65"/>
        <end position="93"/>
    </location>
</feature>
<protein>
    <submittedName>
        <fullName evidence="3">Uncharacterized protein</fullName>
    </submittedName>
</protein>
<evidence type="ECO:0000313" key="3">
    <source>
        <dbReference type="EMBL" id="KAG0490601.1"/>
    </source>
</evidence>
<organism evidence="3 5">
    <name type="scientific">Vanilla planifolia</name>
    <name type="common">Vanilla</name>
    <dbReference type="NCBI Taxonomy" id="51239"/>
    <lineage>
        <taxon>Eukaryota</taxon>
        <taxon>Viridiplantae</taxon>
        <taxon>Streptophyta</taxon>
        <taxon>Embryophyta</taxon>
        <taxon>Tracheophyta</taxon>
        <taxon>Spermatophyta</taxon>
        <taxon>Magnoliopsida</taxon>
        <taxon>Liliopsida</taxon>
        <taxon>Asparagales</taxon>
        <taxon>Orchidaceae</taxon>
        <taxon>Vanilloideae</taxon>
        <taxon>Vanilleae</taxon>
        <taxon>Vanilla</taxon>
    </lineage>
</organism>
<dbReference type="Proteomes" id="UP000636800">
    <property type="component" value="Chromosome 3"/>
</dbReference>